<evidence type="ECO:0000256" key="3">
    <source>
        <dbReference type="ARBA" id="ARBA00022475"/>
    </source>
</evidence>
<feature type="domain" description="MgtC/SapB/SrpB/YhiD N-terminal" evidence="8">
    <location>
        <begin position="16"/>
        <end position="150"/>
    </location>
</feature>
<evidence type="ECO:0000256" key="4">
    <source>
        <dbReference type="ARBA" id="ARBA00022692"/>
    </source>
</evidence>
<keyword evidence="10" id="KW-1185">Reference proteome</keyword>
<keyword evidence="4 7" id="KW-0812">Transmembrane</keyword>
<feature type="transmembrane region" description="Helical" evidence="7">
    <location>
        <begin position="41"/>
        <end position="64"/>
    </location>
</feature>
<dbReference type="PANTHER" id="PTHR33778:SF1">
    <property type="entry name" value="MAGNESIUM TRANSPORTER YHID-RELATED"/>
    <property type="match status" value="1"/>
</dbReference>
<accession>A0ABV0EZ03</accession>
<dbReference type="EMBL" id="MAEI02000001">
    <property type="protein sequence ID" value="MEO1781053.1"/>
    <property type="molecule type" value="Genomic_DNA"/>
</dbReference>
<dbReference type="Pfam" id="PF02308">
    <property type="entry name" value="MgtC"/>
    <property type="match status" value="1"/>
</dbReference>
<evidence type="ECO:0000256" key="1">
    <source>
        <dbReference type="ARBA" id="ARBA00004651"/>
    </source>
</evidence>
<evidence type="ECO:0000259" key="8">
    <source>
        <dbReference type="Pfam" id="PF02308"/>
    </source>
</evidence>
<feature type="transmembrane region" description="Helical" evidence="7">
    <location>
        <begin position="133"/>
        <end position="152"/>
    </location>
</feature>
<comment type="subcellular location">
    <subcellularLocation>
        <location evidence="1">Cell membrane</location>
        <topology evidence="1">Multi-pass membrane protein</topology>
    </subcellularLocation>
</comment>
<comment type="similarity">
    <text evidence="2">Belongs to the MgtC/SapB family.</text>
</comment>
<keyword evidence="3" id="KW-1003">Cell membrane</keyword>
<sequence>MVAEFHLSMLEILFRLALAIIMGGAIGYEREYKSRPAGMKTHILVCVGATLIALIQQEISWNSIEFAIAHPKMVGVVGTDEARLIAQVVSGIGFLGAGTIVMNKQSVTGLTTAASIWSIAALGLAAGMGFYQITLIGFIVILGALTFVAFVVPAPRTRRLLLEFEHWDKSHPFIMTTLKTKGITIDNMDLEVKRVADEAFRTYSVIYTMTLPRDLDEHQLMLDLSDSPEILKVRILN</sequence>
<dbReference type="RefSeq" id="WP_161870670.1">
    <property type="nucleotide sequence ID" value="NZ_JAQFAM010000016.1"/>
</dbReference>
<feature type="transmembrane region" description="Helical" evidence="7">
    <location>
        <begin position="109"/>
        <end position="127"/>
    </location>
</feature>
<evidence type="ECO:0000313" key="9">
    <source>
        <dbReference type="EMBL" id="MEO1781053.1"/>
    </source>
</evidence>
<proteinExistence type="inferred from homology"/>
<organism evidence="9 10">
    <name type="scientific">Enterococcus diestrammenae</name>
    <dbReference type="NCBI Taxonomy" id="1155073"/>
    <lineage>
        <taxon>Bacteria</taxon>
        <taxon>Bacillati</taxon>
        <taxon>Bacillota</taxon>
        <taxon>Bacilli</taxon>
        <taxon>Lactobacillales</taxon>
        <taxon>Enterococcaceae</taxon>
        <taxon>Enterococcus</taxon>
    </lineage>
</organism>
<name>A0ABV0EZ03_9ENTE</name>
<protein>
    <recommendedName>
        <fullName evidence="8">MgtC/SapB/SrpB/YhiD N-terminal domain-containing protein</fullName>
    </recommendedName>
</protein>
<dbReference type="Proteomes" id="UP001429357">
    <property type="component" value="Unassembled WGS sequence"/>
</dbReference>
<dbReference type="InterPro" id="IPR003416">
    <property type="entry name" value="MgtC/SapB/SrpB/YhiD_fam"/>
</dbReference>
<keyword evidence="5 7" id="KW-1133">Transmembrane helix</keyword>
<feature type="transmembrane region" description="Helical" evidence="7">
    <location>
        <begin position="84"/>
        <end position="102"/>
    </location>
</feature>
<evidence type="ECO:0000256" key="5">
    <source>
        <dbReference type="ARBA" id="ARBA00022989"/>
    </source>
</evidence>
<dbReference type="InterPro" id="IPR049177">
    <property type="entry name" value="MgtC_SapB_SrpB_YhiD_N"/>
</dbReference>
<evidence type="ECO:0000256" key="7">
    <source>
        <dbReference type="SAM" id="Phobius"/>
    </source>
</evidence>
<keyword evidence="6 7" id="KW-0472">Membrane</keyword>
<evidence type="ECO:0000313" key="10">
    <source>
        <dbReference type="Proteomes" id="UP001429357"/>
    </source>
</evidence>
<evidence type="ECO:0000256" key="2">
    <source>
        <dbReference type="ARBA" id="ARBA00009298"/>
    </source>
</evidence>
<comment type="caution">
    <text evidence="9">The sequence shown here is derived from an EMBL/GenBank/DDBJ whole genome shotgun (WGS) entry which is preliminary data.</text>
</comment>
<reference evidence="9 10" key="2">
    <citation type="submission" date="2024-02" db="EMBL/GenBank/DDBJ databases">
        <title>The Genome Sequence of Enterococcus diestrammenae JM9A.</title>
        <authorList>
            <person name="Earl A."/>
            <person name="Manson A."/>
            <person name="Gilmore M."/>
            <person name="Sanders J."/>
            <person name="Shea T."/>
            <person name="Howe W."/>
            <person name="Livny J."/>
            <person name="Cuomo C."/>
            <person name="Neafsey D."/>
            <person name="Birren B."/>
        </authorList>
    </citation>
    <scope>NUCLEOTIDE SEQUENCE [LARGE SCALE GENOMIC DNA]</scope>
    <source>
        <strain evidence="9 10">JM9A</strain>
    </source>
</reference>
<dbReference type="PRINTS" id="PR01837">
    <property type="entry name" value="MGTCSAPBPROT"/>
</dbReference>
<gene>
    <name evidence="9" type="ORF">BAU18_000632</name>
</gene>
<feature type="transmembrane region" description="Helical" evidence="7">
    <location>
        <begin position="12"/>
        <end position="29"/>
    </location>
</feature>
<dbReference type="PANTHER" id="PTHR33778">
    <property type="entry name" value="PROTEIN MGTC"/>
    <property type="match status" value="1"/>
</dbReference>
<reference evidence="10" key="1">
    <citation type="submission" date="2016-06" db="EMBL/GenBank/DDBJ databases">
        <title>Four novel species of enterococci isolated from chicken manure.</title>
        <authorList>
            <person name="Van Tyne D."/>
        </authorList>
    </citation>
    <scope>NUCLEOTIDE SEQUENCE [LARGE SCALE GENOMIC DNA]</scope>
    <source>
        <strain evidence="10">JM9A</strain>
    </source>
</reference>
<evidence type="ECO:0000256" key="6">
    <source>
        <dbReference type="ARBA" id="ARBA00023136"/>
    </source>
</evidence>